<dbReference type="Proteomes" id="UP001596047">
    <property type="component" value="Unassembled WGS sequence"/>
</dbReference>
<reference evidence="2" key="1">
    <citation type="journal article" date="2019" name="Int. J. Syst. Evol. Microbiol.">
        <title>The Global Catalogue of Microorganisms (GCM) 10K type strain sequencing project: providing services to taxonomists for standard genome sequencing and annotation.</title>
        <authorList>
            <consortium name="The Broad Institute Genomics Platform"/>
            <consortium name="The Broad Institute Genome Sequencing Center for Infectious Disease"/>
            <person name="Wu L."/>
            <person name="Ma J."/>
        </authorList>
    </citation>
    <scope>NUCLEOTIDE SEQUENCE [LARGE SCALE GENOMIC DNA]</scope>
    <source>
        <strain evidence="2">CGMCC 1.3240</strain>
    </source>
</reference>
<dbReference type="Gene3D" id="3.30.450.20">
    <property type="entry name" value="PAS domain"/>
    <property type="match status" value="1"/>
</dbReference>
<proteinExistence type="predicted"/>
<organism evidence="1 2">
    <name type="scientific">Paenibacillus solisilvae</name>
    <dbReference type="NCBI Taxonomy" id="2486751"/>
    <lineage>
        <taxon>Bacteria</taxon>
        <taxon>Bacillati</taxon>
        <taxon>Bacillota</taxon>
        <taxon>Bacilli</taxon>
        <taxon>Bacillales</taxon>
        <taxon>Paenibacillaceae</taxon>
        <taxon>Paenibacillus</taxon>
    </lineage>
</organism>
<accession>A0ABW0W3Q2</accession>
<keyword evidence="2" id="KW-1185">Reference proteome</keyword>
<gene>
    <name evidence="1" type="ORF">ACFPYJ_27580</name>
</gene>
<comment type="caution">
    <text evidence="1">The sequence shown here is derived from an EMBL/GenBank/DDBJ whole genome shotgun (WGS) entry which is preliminary data.</text>
</comment>
<evidence type="ECO:0000313" key="2">
    <source>
        <dbReference type="Proteomes" id="UP001596047"/>
    </source>
</evidence>
<sequence length="306" mass="35312">MKVLGFYKSKKYLQRVLISIMLSMFLVLLSLSIANTYILERSVKNNQQESNLKVLSQIQYNLSYMNEIITHLSNFVYKDNILIPMMFDARLPKMDLIRGYQRLNSILESSSFLHSMVVYNSASKEIYGTTTPFLLDDGVTKSAIKRWLLNPPSPHPTSKLIPTSLEKKNGMIDTFAFIVTTYLKPFNPNESAIILYVKSDWVFESLQKMNVSNDREQGELYIADQDGRLYASNHYDSFANEPDQQSIKQLLSGDKKMKNRQSGNVIGEISGKKNMITYMDDGIRNWTILYIQPYDKLMEEVRMGLK</sequence>
<name>A0ABW0W3Q2_9BACL</name>
<protein>
    <submittedName>
        <fullName evidence="1">Cache domain-containing protein</fullName>
    </submittedName>
</protein>
<dbReference type="RefSeq" id="WP_379191454.1">
    <property type="nucleotide sequence ID" value="NZ_JBHSOW010000106.1"/>
</dbReference>
<evidence type="ECO:0000313" key="1">
    <source>
        <dbReference type="EMBL" id="MFC5652800.1"/>
    </source>
</evidence>
<dbReference type="EMBL" id="JBHSOW010000106">
    <property type="protein sequence ID" value="MFC5652800.1"/>
    <property type="molecule type" value="Genomic_DNA"/>
</dbReference>